<proteinExistence type="predicted"/>
<keyword evidence="3" id="KW-1185">Reference proteome</keyword>
<dbReference type="AlphaFoldDB" id="A0A699YM31"/>
<keyword evidence="1" id="KW-0472">Membrane</keyword>
<evidence type="ECO:0000256" key="1">
    <source>
        <dbReference type="SAM" id="Phobius"/>
    </source>
</evidence>
<accession>A0A699YM31</accession>
<keyword evidence="1" id="KW-0812">Transmembrane</keyword>
<dbReference type="Proteomes" id="UP000485058">
    <property type="component" value="Unassembled WGS sequence"/>
</dbReference>
<keyword evidence="1" id="KW-1133">Transmembrane helix</keyword>
<gene>
    <name evidence="2" type="ORF">HaLaN_06809</name>
</gene>
<protein>
    <submittedName>
        <fullName evidence="2">Uncharacterized protein</fullName>
    </submittedName>
</protein>
<name>A0A699YM31_HAELA</name>
<reference evidence="2 3" key="1">
    <citation type="submission" date="2020-02" db="EMBL/GenBank/DDBJ databases">
        <title>Draft genome sequence of Haematococcus lacustris strain NIES-144.</title>
        <authorList>
            <person name="Morimoto D."/>
            <person name="Nakagawa S."/>
            <person name="Yoshida T."/>
            <person name="Sawayama S."/>
        </authorList>
    </citation>
    <scope>NUCLEOTIDE SEQUENCE [LARGE SCALE GENOMIC DNA]</scope>
    <source>
        <strain evidence="2 3">NIES-144</strain>
    </source>
</reference>
<sequence length="112" mass="12024">MSLRERVLSQSFRAVDAEAGSQPSSSRCTLSLSLVIKLVAWLLLAIGAGVLVVMSGGQSSGLQPMLKRSKTQLVTPAAYLNPEVMVHGPLNEAAFLADHLSPCWKDDTSQMR</sequence>
<comment type="caution">
    <text evidence="2">The sequence shown here is derived from an EMBL/GenBank/DDBJ whole genome shotgun (WGS) entry which is preliminary data.</text>
</comment>
<evidence type="ECO:0000313" key="2">
    <source>
        <dbReference type="EMBL" id="GFH11327.1"/>
    </source>
</evidence>
<organism evidence="2 3">
    <name type="scientific">Haematococcus lacustris</name>
    <name type="common">Green alga</name>
    <name type="synonym">Haematococcus pluvialis</name>
    <dbReference type="NCBI Taxonomy" id="44745"/>
    <lineage>
        <taxon>Eukaryota</taxon>
        <taxon>Viridiplantae</taxon>
        <taxon>Chlorophyta</taxon>
        <taxon>core chlorophytes</taxon>
        <taxon>Chlorophyceae</taxon>
        <taxon>CS clade</taxon>
        <taxon>Chlamydomonadales</taxon>
        <taxon>Haematococcaceae</taxon>
        <taxon>Haematococcus</taxon>
    </lineage>
</organism>
<dbReference type="EMBL" id="BLLF01000393">
    <property type="protein sequence ID" value="GFH11327.1"/>
    <property type="molecule type" value="Genomic_DNA"/>
</dbReference>
<evidence type="ECO:0000313" key="3">
    <source>
        <dbReference type="Proteomes" id="UP000485058"/>
    </source>
</evidence>
<feature type="transmembrane region" description="Helical" evidence="1">
    <location>
        <begin position="34"/>
        <end position="57"/>
    </location>
</feature>